<organism evidence="2 3">
    <name type="scientific">Echinimonas agarilytica</name>
    <dbReference type="NCBI Taxonomy" id="1215918"/>
    <lineage>
        <taxon>Bacteria</taxon>
        <taxon>Pseudomonadati</taxon>
        <taxon>Pseudomonadota</taxon>
        <taxon>Gammaproteobacteria</taxon>
        <taxon>Alteromonadales</taxon>
        <taxon>Echinimonadaceae</taxon>
        <taxon>Echinimonas</taxon>
    </lineage>
</organism>
<dbReference type="Proteomes" id="UP001165393">
    <property type="component" value="Unassembled WGS sequence"/>
</dbReference>
<evidence type="ECO:0000313" key="2">
    <source>
        <dbReference type="EMBL" id="MCM2678716.1"/>
    </source>
</evidence>
<sequence>MYSKRILAQKIALALSLTTLVACNSSSNSSPDSSEPKGDMTAAPFAIEALTNNVATKSTVATTEFTVSGLGEGVLAPITFTACDTSCFALVNDQPVETVQNGDVVTVRFLASELSLATAAFTVDIGGQSASASVMTLPDLKVDDFPLIADIPEPVTGDKVVHIDSEYSTEFRVYGVSPGQEVEIMLANCTGCTLSIDGVIQPEGKGVVSLNSLVTITLPTASGYNQTTAVDVTIGSGDSAVEKKFELTTSRDTYMDPIAIESFDNLELLSDFVTPAVPVSGLDDAVGVSLVLSDCSYEQCQLVINGVVQIEGARSSVSNGDEVAVAIQTDINYGSVVSARLSSFGVQTSFSFKNRLDTDPDDVTFVATIDKADLETPVPSEPVTISGLGDGIIANINIDDCDSNCSLSVNGVTQLQDGSATVKNGDEVIVTVESATAPKTTENAVVAIGDLTREAVYTATYGVTTTDKVLFAEVDAAVTFPPQVSATDSDQITLEGTLVEGSDSTLPAFDSSNMEIHDADGNKLADVIYSGGLWSATVDVTQGVTNTYKLFIDKTTVTEVTPLMVQVQGLTSVDDVFPLGMTLEDNEISDLSVQAANEDSDPILWFTSLDNQLVYSYPLVGAIENIEEPTQKLDILGQDIRSVQVNNYIDTSYLFTTGYDQRIDATLMGDQSTTQPLVNNTVARYPAQTSIPESGDRVYMTGSVDSKYSSMAVHIIWLAADGGFSYDFVADSKGQTYQAGHTTRVQQTAFNDAQSVDVYSVGDDASKKEYALILTKAAKSTARNILPDTGDNSIWILKQVDDYTQYDTDVVASNLMKQIMLEDAAGTPISLNGGESIAVDDMNQTAYVVTSNEIYQFDLTNVLDGAHDINADDVTRVAVGTKLIDAADTGDIGKFSAIVHEGDLSYLVVADGDDGKNDIYAVSKESGQRVFLLNAQ</sequence>
<name>A0AA42B6N4_9GAMM</name>
<keyword evidence="1" id="KW-0732">Signal</keyword>
<accession>A0AA42B6N4</accession>
<feature type="signal peptide" evidence="1">
    <location>
        <begin position="1"/>
        <end position="22"/>
    </location>
</feature>
<gene>
    <name evidence="2" type="ORF">NAF29_03390</name>
</gene>
<comment type="caution">
    <text evidence="2">The sequence shown here is derived from an EMBL/GenBank/DDBJ whole genome shotgun (WGS) entry which is preliminary data.</text>
</comment>
<proteinExistence type="predicted"/>
<dbReference type="EMBL" id="JAMQGP010000001">
    <property type="protein sequence ID" value="MCM2678716.1"/>
    <property type="molecule type" value="Genomic_DNA"/>
</dbReference>
<reference evidence="2 3" key="1">
    <citation type="journal article" date="2013" name="Antonie Van Leeuwenhoek">
        <title>Echinimonas agarilytica gen. nov., sp. nov., a new gammaproteobacterium isolated from the sea urchin Strongylocentrotus intermedius.</title>
        <authorList>
            <person name="Nedashkovskaya O.I."/>
            <person name="Stenkova A.M."/>
            <person name="Zhukova N.V."/>
            <person name="Van Trappen S."/>
            <person name="Lee J.S."/>
            <person name="Kim S.B."/>
        </authorList>
    </citation>
    <scope>NUCLEOTIDE SEQUENCE [LARGE SCALE GENOMIC DNA]</scope>
    <source>
        <strain evidence="2 3">KMM 6351</strain>
    </source>
</reference>
<dbReference type="RefSeq" id="WP_251260076.1">
    <property type="nucleotide sequence ID" value="NZ_JAMQGP010000001.1"/>
</dbReference>
<dbReference type="PROSITE" id="PS51257">
    <property type="entry name" value="PROKAR_LIPOPROTEIN"/>
    <property type="match status" value="1"/>
</dbReference>
<dbReference type="AlphaFoldDB" id="A0AA42B6N4"/>
<protein>
    <submittedName>
        <fullName evidence="2">Uncharacterized protein</fullName>
    </submittedName>
</protein>
<evidence type="ECO:0000313" key="3">
    <source>
        <dbReference type="Proteomes" id="UP001165393"/>
    </source>
</evidence>
<evidence type="ECO:0000256" key="1">
    <source>
        <dbReference type="SAM" id="SignalP"/>
    </source>
</evidence>
<keyword evidence="3" id="KW-1185">Reference proteome</keyword>
<feature type="chain" id="PRO_5041205426" evidence="1">
    <location>
        <begin position="23"/>
        <end position="936"/>
    </location>
</feature>